<dbReference type="PRINTS" id="PR01346">
    <property type="entry name" value="HELNAPAPROT"/>
</dbReference>
<comment type="similarity">
    <text evidence="1 2">Belongs to the Dps family.</text>
</comment>
<dbReference type="InterPro" id="IPR008331">
    <property type="entry name" value="Ferritin_DPS_dom"/>
</dbReference>
<dbReference type="PANTHER" id="PTHR42932:SF3">
    <property type="entry name" value="DNA PROTECTION DURING STARVATION PROTEIN"/>
    <property type="match status" value="1"/>
</dbReference>
<dbReference type="InterPro" id="IPR012347">
    <property type="entry name" value="Ferritin-like"/>
</dbReference>
<keyword evidence="4" id="KW-0238">DNA-binding</keyword>
<dbReference type="PROSITE" id="PS00818">
    <property type="entry name" value="DPS_1"/>
    <property type="match status" value="1"/>
</dbReference>
<protein>
    <submittedName>
        <fullName evidence="4">Starvation-inducible DNA-binding protein</fullName>
    </submittedName>
</protein>
<dbReference type="RefSeq" id="WP_233741892.1">
    <property type="nucleotide sequence ID" value="NZ_FOQT01000001.1"/>
</dbReference>
<dbReference type="EMBL" id="FOQT01000001">
    <property type="protein sequence ID" value="SFH84572.1"/>
    <property type="molecule type" value="Genomic_DNA"/>
</dbReference>
<feature type="domain" description="Ferritin/DPS" evidence="3">
    <location>
        <begin position="20"/>
        <end position="162"/>
    </location>
</feature>
<dbReference type="Gene3D" id="1.20.1260.10">
    <property type="match status" value="1"/>
</dbReference>
<dbReference type="InterPro" id="IPR023188">
    <property type="entry name" value="DPS_DNA-bd_CS"/>
</dbReference>
<organism evidence="4 5">
    <name type="scientific">Halpernia frigidisoli</name>
    <dbReference type="NCBI Taxonomy" id="1125876"/>
    <lineage>
        <taxon>Bacteria</taxon>
        <taxon>Pseudomonadati</taxon>
        <taxon>Bacteroidota</taxon>
        <taxon>Flavobacteriia</taxon>
        <taxon>Flavobacteriales</taxon>
        <taxon>Weeksellaceae</taxon>
        <taxon>Chryseobacterium group</taxon>
        <taxon>Halpernia</taxon>
    </lineage>
</organism>
<dbReference type="GO" id="GO:0016722">
    <property type="term" value="F:oxidoreductase activity, acting on metal ions"/>
    <property type="evidence" value="ECO:0007669"/>
    <property type="project" value="InterPro"/>
</dbReference>
<accession>A0A1I3DCS6</accession>
<keyword evidence="5" id="KW-1185">Reference proteome</keyword>
<dbReference type="STRING" id="1125876.SAMN05443292_0386"/>
<dbReference type="PANTHER" id="PTHR42932">
    <property type="entry name" value="GENERAL STRESS PROTEIN 20U"/>
    <property type="match status" value="1"/>
</dbReference>
<dbReference type="SUPFAM" id="SSF47240">
    <property type="entry name" value="Ferritin-like"/>
    <property type="match status" value="1"/>
</dbReference>
<evidence type="ECO:0000259" key="3">
    <source>
        <dbReference type="Pfam" id="PF00210"/>
    </source>
</evidence>
<proteinExistence type="inferred from homology"/>
<gene>
    <name evidence="4" type="ORF">SAMN05443292_0386</name>
</gene>
<evidence type="ECO:0000313" key="5">
    <source>
        <dbReference type="Proteomes" id="UP000198931"/>
    </source>
</evidence>
<dbReference type="AlphaFoldDB" id="A0A1I3DCS6"/>
<evidence type="ECO:0000256" key="2">
    <source>
        <dbReference type="RuleBase" id="RU003875"/>
    </source>
</evidence>
<reference evidence="4 5" key="1">
    <citation type="submission" date="2016-10" db="EMBL/GenBank/DDBJ databases">
        <authorList>
            <person name="de Groot N.N."/>
        </authorList>
    </citation>
    <scope>NUCLEOTIDE SEQUENCE [LARGE SCALE GENOMIC DNA]</scope>
    <source>
        <strain evidence="4 5">DSM 26000</strain>
    </source>
</reference>
<dbReference type="PIRSF" id="PIRSF005900">
    <property type="entry name" value="Dps"/>
    <property type="match status" value="1"/>
</dbReference>
<evidence type="ECO:0000313" key="4">
    <source>
        <dbReference type="EMBL" id="SFH84572.1"/>
    </source>
</evidence>
<dbReference type="InterPro" id="IPR009078">
    <property type="entry name" value="Ferritin-like_SF"/>
</dbReference>
<name>A0A1I3DCS6_9FLAO</name>
<dbReference type="InterPro" id="IPR002177">
    <property type="entry name" value="DPS_DNA-bd"/>
</dbReference>
<dbReference type="CDD" id="cd01043">
    <property type="entry name" value="DPS"/>
    <property type="match status" value="1"/>
</dbReference>
<dbReference type="GO" id="GO:0008199">
    <property type="term" value="F:ferric iron binding"/>
    <property type="evidence" value="ECO:0007669"/>
    <property type="project" value="InterPro"/>
</dbReference>
<dbReference type="GO" id="GO:0003677">
    <property type="term" value="F:DNA binding"/>
    <property type="evidence" value="ECO:0007669"/>
    <property type="project" value="UniProtKB-KW"/>
</dbReference>
<sequence>MKNMKPDLGIAQKNLDGVNALLNKVLADGNVLYIKLRKFHWNLSGDNFLELHELFEAQYNAVAEAVDLTAERISTLGGVAIGTTTEFAKMSQLKETPGKVPDNQSMLRELVGDHEMIIKSQRDFIDQCEDKFKDVGSADFLTGLIQEHEKMAWKLRKYFKETPETAKK</sequence>
<evidence type="ECO:0000256" key="1">
    <source>
        <dbReference type="ARBA" id="ARBA00009497"/>
    </source>
</evidence>
<dbReference type="Proteomes" id="UP000198931">
    <property type="component" value="Unassembled WGS sequence"/>
</dbReference>
<dbReference type="Pfam" id="PF00210">
    <property type="entry name" value="Ferritin"/>
    <property type="match status" value="1"/>
</dbReference>